<evidence type="ECO:0000313" key="1">
    <source>
        <dbReference type="EMBL" id="CAB4903904.1"/>
    </source>
</evidence>
<sequence>MAGKKTALFAASAALGISALLAPTAMAANSTAAKMLTKSEVPSVFGKAKNYDFNTTNPDKMIVPCSDFSGKALYSQRAPLTQPAVDIETKNGNAYTSVSERVFQYSSAKAAAAAYTTLFNGSKACAGTTSGQNGTDASSKISETYVVGSQPGAEFQNFYVSNQSVFTNPDPKYSGKTSSFTLYSQAGNAVIATTAYVNPQDKFTPAEITAVSDLGVNLSAKWIK</sequence>
<protein>
    <submittedName>
        <fullName evidence="2">Unannotated protein</fullName>
    </submittedName>
</protein>
<evidence type="ECO:0000313" key="2">
    <source>
        <dbReference type="EMBL" id="CAB5041711.1"/>
    </source>
</evidence>
<gene>
    <name evidence="1" type="ORF">UFOPK3495_01133</name>
    <name evidence="2" type="ORF">UFOPK4237_01372</name>
</gene>
<organism evidence="2">
    <name type="scientific">freshwater metagenome</name>
    <dbReference type="NCBI Taxonomy" id="449393"/>
    <lineage>
        <taxon>unclassified sequences</taxon>
        <taxon>metagenomes</taxon>
        <taxon>ecological metagenomes</taxon>
    </lineage>
</organism>
<dbReference type="EMBL" id="CAFBMC010000062">
    <property type="protein sequence ID" value="CAB4903904.1"/>
    <property type="molecule type" value="Genomic_DNA"/>
</dbReference>
<reference evidence="2" key="1">
    <citation type="submission" date="2020-05" db="EMBL/GenBank/DDBJ databases">
        <authorList>
            <person name="Chiriac C."/>
            <person name="Salcher M."/>
            <person name="Ghai R."/>
            <person name="Kavagutti S V."/>
        </authorList>
    </citation>
    <scope>NUCLEOTIDE SEQUENCE</scope>
</reference>
<dbReference type="EMBL" id="CAFBPZ010000112">
    <property type="protein sequence ID" value="CAB5041711.1"/>
    <property type="molecule type" value="Genomic_DNA"/>
</dbReference>
<proteinExistence type="predicted"/>
<accession>A0A6J7SL23</accession>
<name>A0A6J7SL23_9ZZZZ</name>
<dbReference type="AlphaFoldDB" id="A0A6J7SL23"/>